<accession>A0A7I8JEX5</accession>
<protein>
    <submittedName>
        <fullName evidence="4">Uncharacterized protein</fullName>
    </submittedName>
</protein>
<dbReference type="SUPFAM" id="SSF118116">
    <property type="entry name" value="DNA mismatch repair protein MutL"/>
    <property type="match status" value="1"/>
</dbReference>
<dbReference type="GO" id="GO:0006298">
    <property type="term" value="P:mismatch repair"/>
    <property type="evidence" value="ECO:0007669"/>
    <property type="project" value="InterPro"/>
</dbReference>
<dbReference type="SMART" id="SM00853">
    <property type="entry name" value="MutL_C"/>
    <property type="match status" value="1"/>
</dbReference>
<organism evidence="4">
    <name type="scientific">Spirodela intermedia</name>
    <name type="common">Intermediate duckweed</name>
    <dbReference type="NCBI Taxonomy" id="51605"/>
    <lineage>
        <taxon>Eukaryota</taxon>
        <taxon>Viridiplantae</taxon>
        <taxon>Streptophyta</taxon>
        <taxon>Embryophyta</taxon>
        <taxon>Tracheophyta</taxon>
        <taxon>Spermatophyta</taxon>
        <taxon>Magnoliopsida</taxon>
        <taxon>Liliopsida</taxon>
        <taxon>Araceae</taxon>
        <taxon>Lemnoideae</taxon>
        <taxon>Spirodela</taxon>
    </lineage>
</organism>
<name>A0A7I8JEX5_SPIIN</name>
<dbReference type="SUPFAM" id="SSF54211">
    <property type="entry name" value="Ribosomal protein S5 domain 2-like"/>
    <property type="match status" value="1"/>
</dbReference>
<evidence type="ECO:0000313" key="5">
    <source>
        <dbReference type="Proteomes" id="UP001189122"/>
    </source>
</evidence>
<dbReference type="EMBL" id="LR743598">
    <property type="protein sequence ID" value="CAA2629443.1"/>
    <property type="molecule type" value="Genomic_DNA"/>
</dbReference>
<dbReference type="Pfam" id="PF01119">
    <property type="entry name" value="DNA_mis_repair"/>
    <property type="match status" value="1"/>
</dbReference>
<feature type="domain" description="DNA mismatch repair protein S5" evidence="3">
    <location>
        <begin position="195"/>
        <end position="314"/>
    </location>
</feature>
<dbReference type="InterPro" id="IPR038973">
    <property type="entry name" value="MutL/Mlh/Pms-like"/>
</dbReference>
<dbReference type="Gene3D" id="3.30.1540.20">
    <property type="entry name" value="MutL, C-terminal domain, dimerisation subdomain"/>
    <property type="match status" value="2"/>
</dbReference>
<evidence type="ECO:0000259" key="3">
    <source>
        <dbReference type="SMART" id="SM01340"/>
    </source>
</evidence>
<reference evidence="4 5" key="1">
    <citation type="submission" date="2019-12" db="EMBL/GenBank/DDBJ databases">
        <authorList>
            <person name="Scholz U."/>
            <person name="Mascher M."/>
            <person name="Fiebig A."/>
        </authorList>
    </citation>
    <scope>NUCLEOTIDE SEQUENCE</scope>
</reference>
<evidence type="ECO:0000256" key="1">
    <source>
        <dbReference type="ARBA" id="ARBA00006082"/>
    </source>
</evidence>
<dbReference type="SUPFAM" id="SSF55874">
    <property type="entry name" value="ATPase domain of HSP90 chaperone/DNA topoisomerase II/histidine kinase"/>
    <property type="match status" value="1"/>
</dbReference>
<dbReference type="InterPro" id="IPR037198">
    <property type="entry name" value="MutL_C_sf"/>
</dbReference>
<dbReference type="PANTHER" id="PTHR10073">
    <property type="entry name" value="DNA MISMATCH REPAIR PROTEIN MLH, PMS, MUTL"/>
    <property type="match status" value="1"/>
</dbReference>
<dbReference type="InterPro" id="IPR014790">
    <property type="entry name" value="MutL_C"/>
</dbReference>
<dbReference type="AlphaFoldDB" id="A0A7I8JEX5"/>
<keyword evidence="5" id="KW-1185">Reference proteome</keyword>
<comment type="similarity">
    <text evidence="1">Belongs to the DNA mismatch repair MutL/HexB family.</text>
</comment>
<dbReference type="InterPro" id="IPR036890">
    <property type="entry name" value="HATPase_C_sf"/>
</dbReference>
<dbReference type="GO" id="GO:0032300">
    <property type="term" value="C:mismatch repair complex"/>
    <property type="evidence" value="ECO:0007669"/>
    <property type="project" value="InterPro"/>
</dbReference>
<dbReference type="EMBL" id="CACRZD030000011">
    <property type="protein sequence ID" value="CAA6668687.1"/>
    <property type="molecule type" value="Genomic_DNA"/>
</dbReference>
<dbReference type="InterPro" id="IPR042120">
    <property type="entry name" value="MutL_C_dimsub"/>
</dbReference>
<dbReference type="InterPro" id="IPR013507">
    <property type="entry name" value="DNA_mismatch_S5_2-like"/>
</dbReference>
<dbReference type="GO" id="GO:0005524">
    <property type="term" value="F:ATP binding"/>
    <property type="evidence" value="ECO:0007669"/>
    <property type="project" value="InterPro"/>
</dbReference>
<dbReference type="Proteomes" id="UP001189122">
    <property type="component" value="Unassembled WGS sequence"/>
</dbReference>
<dbReference type="PANTHER" id="PTHR10073:SF47">
    <property type="entry name" value="DNA MISMATCH REPAIR PROTEIN MLH3"/>
    <property type="match status" value="1"/>
</dbReference>
<feature type="domain" description="MutL C-terminal dimerisation" evidence="2">
    <location>
        <begin position="649"/>
        <end position="809"/>
    </location>
</feature>
<sequence length="890" mass="99915">MKKIKCLPGSVHSSLRASVFLFDITRVVEELVLNSLDAGATEVNVGVNVGASYVKVEDNGFGVTRDGLALLGERYVTSKLRNRCGMDDHGGQLGSRGEALSSLSDISLLEVVTRARGRPNAYRKVMKGQNCLFLGIEESRQNVGTTVMLMLFIVRDLFYNQPVRRKSMQASPKKVLLSVKKCLLQAALVHPKVSFNLIDLQSCLREVSYSDKHLDLNGFLSGPAGTGFVKAFQYLYINSRFVCRGPVHNLINSLASIHDMKRQRTQGYPVYMLNLLCPLSSYDLTFEPSKTVVEFKDWTFVLSFIEQAVWNSWEGTSARSFLGISFDDLTYEHSVELLQEDCGVRHDQRNGGLYETTADIIFFQRETNFGHQVDSYKRKAFDSRRISDFSRDEMIFPENKAHLFASDSSFLGGSYLLSDLIRRSCEKGDYPIMGKELVKNDEEDLNNELTGSKSTCHSYENKSHVRNVPFLSRCGHSLTYMESNFSLRKVRQKAWKNSLLEEYPELDLIKETTSLPADHLLWELLTIVRVPAPLGTQWKGRISSGSSGKHKAKKSLCSPFYKSKRKLSLHIQCPNDATALSEADEMEYSNSDTIKWRTRDSLHFSGSNRAQKHSSYDDILDISSGMLHLAGNSLVPESVSRDTLQDAKVLLQVDRKFIPATAGDVLIAIDQHAADERIRLEELRKKVMSGEGCSITYLDSQQELVLPEIGFQLVQNYGDQIKKWGWICSSHVSSEGSFARNLGLLKKKSCSITLLAVPCILGINLSDKDLLEYLEQLADTDGTSSMPPSVLRVLNFKACRGAIMFGDPLLPSECSLIVDELKETSLCFQCAHGRPTTVPLVNLAELHKHLAKLRLHAAGRMTPWHRLRQHRPSVERAQARLSSAKRFHNG</sequence>
<dbReference type="InterPro" id="IPR020568">
    <property type="entry name" value="Ribosomal_Su5_D2-typ_SF"/>
</dbReference>
<evidence type="ECO:0000313" key="4">
    <source>
        <dbReference type="EMBL" id="CAA2629443.1"/>
    </source>
</evidence>
<proteinExistence type="inferred from homology"/>
<dbReference type="Gene3D" id="3.30.565.10">
    <property type="entry name" value="Histidine kinase-like ATPase, C-terminal domain"/>
    <property type="match status" value="1"/>
</dbReference>
<dbReference type="GO" id="GO:0016887">
    <property type="term" value="F:ATP hydrolysis activity"/>
    <property type="evidence" value="ECO:0007669"/>
    <property type="project" value="InterPro"/>
</dbReference>
<dbReference type="Pfam" id="PF13589">
    <property type="entry name" value="HATPase_c_3"/>
    <property type="match status" value="1"/>
</dbReference>
<gene>
    <name evidence="4" type="ORF">SI7747_11015081</name>
</gene>
<dbReference type="GO" id="GO:0030983">
    <property type="term" value="F:mismatched DNA binding"/>
    <property type="evidence" value="ECO:0007669"/>
    <property type="project" value="InterPro"/>
</dbReference>
<evidence type="ECO:0000259" key="2">
    <source>
        <dbReference type="SMART" id="SM00853"/>
    </source>
</evidence>
<dbReference type="SMART" id="SM01340">
    <property type="entry name" value="DNA_mis_repair"/>
    <property type="match status" value="1"/>
</dbReference>
<dbReference type="Pfam" id="PF08676">
    <property type="entry name" value="MutL_C"/>
    <property type="match status" value="1"/>
</dbReference>
<dbReference type="FunFam" id="3.30.1370.100:FF:000007">
    <property type="entry name" value="MUTL protein homolog 3"/>
    <property type="match status" value="1"/>
</dbReference>
<dbReference type="GO" id="GO:0140664">
    <property type="term" value="F:ATP-dependent DNA damage sensor activity"/>
    <property type="evidence" value="ECO:0007669"/>
    <property type="project" value="InterPro"/>
</dbReference>